<reference evidence="1 2" key="1">
    <citation type="submission" date="2024-02" db="EMBL/GenBank/DDBJ databases">
        <title>A Gaetbulibacter species isolated from tidal flats and genomic insights of their niches.</title>
        <authorList>
            <person name="Ye Y."/>
        </authorList>
    </citation>
    <scope>NUCLEOTIDE SEQUENCE [LARGE SCALE GENOMIC DNA]</scope>
    <source>
        <strain evidence="1 2">KEM-8</strain>
    </source>
</reference>
<evidence type="ECO:0000313" key="2">
    <source>
        <dbReference type="Proteomes" id="UP001610104"/>
    </source>
</evidence>
<comment type="caution">
    <text evidence="1">The sequence shown here is derived from an EMBL/GenBank/DDBJ whole genome shotgun (WGS) entry which is preliminary data.</text>
</comment>
<dbReference type="Pfam" id="PF14903">
    <property type="entry name" value="WG_beta_rep"/>
    <property type="match status" value="2"/>
</dbReference>
<name>A0ABW7MQL8_9FLAO</name>
<organism evidence="1 2">
    <name type="scientific">Gaetbulibacter aquiaggeris</name>
    <dbReference type="NCBI Taxonomy" id="1735373"/>
    <lineage>
        <taxon>Bacteria</taxon>
        <taxon>Pseudomonadati</taxon>
        <taxon>Bacteroidota</taxon>
        <taxon>Flavobacteriia</taxon>
        <taxon>Flavobacteriales</taxon>
        <taxon>Flavobacteriaceae</taxon>
        <taxon>Gaetbulibacter</taxon>
    </lineage>
</organism>
<protein>
    <submittedName>
        <fullName evidence="1">WG repeat-containing protein</fullName>
    </submittedName>
</protein>
<gene>
    <name evidence="1" type="ORF">V8G56_10120</name>
</gene>
<evidence type="ECO:0000313" key="1">
    <source>
        <dbReference type="EMBL" id="MFH6769090.1"/>
    </source>
</evidence>
<dbReference type="EMBL" id="JBAWKC010000003">
    <property type="protein sequence ID" value="MFH6769090.1"/>
    <property type="molecule type" value="Genomic_DNA"/>
</dbReference>
<proteinExistence type="predicted"/>
<keyword evidence="2" id="KW-1185">Reference proteome</keyword>
<sequence>MKKVVILLMVLFLIPVFVGAQTIENLEFISPFNDGLSAIKKDNQWAFINQEGAIVINFRNDLVPTKFNDGNYPVFFNNRCLIMKEINEISYFGYIDTSGKTIIDTQFLNAQNFQNNEAIVLKLTEEFIGKNDVLGKNIVQYKYYEVTIDTDGNINQYLTPKGFNTVLDKKYLKTPPEITSRKISDNLYAIYGENKNWTIIKKINVNQL</sequence>
<accession>A0ABW7MQL8</accession>
<dbReference type="InterPro" id="IPR032774">
    <property type="entry name" value="WG_beta_rep"/>
</dbReference>
<dbReference type="RefSeq" id="WP_395438334.1">
    <property type="nucleotide sequence ID" value="NZ_JBAWKC010000003.1"/>
</dbReference>
<dbReference type="Proteomes" id="UP001610104">
    <property type="component" value="Unassembled WGS sequence"/>
</dbReference>